<name>A0A8S5TXA1_9CAUD</name>
<dbReference type="EMBL" id="BK015953">
    <property type="protein sequence ID" value="DAF86838.1"/>
    <property type="molecule type" value="Genomic_DNA"/>
</dbReference>
<sequence>MLYHCPKNWANSLTVCKVGESRFRLRLKTAYSMVN</sequence>
<reference evidence="1" key="1">
    <citation type="journal article" date="2021" name="Proc. Natl. Acad. Sci. U.S.A.">
        <title>A Catalog of Tens of Thousands of Viruses from Human Metagenomes Reveals Hidden Associations with Chronic Diseases.</title>
        <authorList>
            <person name="Tisza M.J."/>
            <person name="Buck C.B."/>
        </authorList>
    </citation>
    <scope>NUCLEOTIDE SEQUENCE</scope>
    <source>
        <strain evidence="1">CtvuW5</strain>
    </source>
</reference>
<evidence type="ECO:0000313" key="1">
    <source>
        <dbReference type="EMBL" id="DAF86838.1"/>
    </source>
</evidence>
<proteinExistence type="predicted"/>
<organism evidence="1">
    <name type="scientific">Siphoviridae sp. ctvuW5</name>
    <dbReference type="NCBI Taxonomy" id="2825725"/>
    <lineage>
        <taxon>Viruses</taxon>
        <taxon>Duplodnaviria</taxon>
        <taxon>Heunggongvirae</taxon>
        <taxon>Uroviricota</taxon>
        <taxon>Caudoviricetes</taxon>
    </lineage>
</organism>
<protein>
    <submittedName>
        <fullName evidence="1">Uncharacterized protein</fullName>
    </submittedName>
</protein>
<accession>A0A8S5TXA1</accession>